<organism evidence="13 14">
    <name type="scientific">Albula glossodonta</name>
    <name type="common">roundjaw bonefish</name>
    <dbReference type="NCBI Taxonomy" id="121402"/>
    <lineage>
        <taxon>Eukaryota</taxon>
        <taxon>Metazoa</taxon>
        <taxon>Chordata</taxon>
        <taxon>Craniata</taxon>
        <taxon>Vertebrata</taxon>
        <taxon>Euteleostomi</taxon>
        <taxon>Actinopterygii</taxon>
        <taxon>Neopterygii</taxon>
        <taxon>Teleostei</taxon>
        <taxon>Albuliformes</taxon>
        <taxon>Albulidae</taxon>
        <taxon>Albula</taxon>
    </lineage>
</organism>
<feature type="transmembrane region" description="Helical" evidence="11">
    <location>
        <begin position="135"/>
        <end position="155"/>
    </location>
</feature>
<evidence type="ECO:0000256" key="3">
    <source>
        <dbReference type="ARBA" id="ARBA00022692"/>
    </source>
</evidence>
<keyword evidence="14" id="KW-1185">Reference proteome</keyword>
<gene>
    <name evidence="13" type="ORF">JZ751_003425</name>
</gene>
<dbReference type="PANTHER" id="PTHR24246">
    <property type="entry name" value="OLFACTORY RECEPTOR AND ADENOSINE RECEPTOR"/>
    <property type="match status" value="1"/>
</dbReference>
<feature type="transmembrane region" description="Helical" evidence="11">
    <location>
        <begin position="170"/>
        <end position="192"/>
    </location>
</feature>
<protein>
    <recommendedName>
        <fullName evidence="12">G-protein coupled receptors family 1 profile domain-containing protein</fullName>
    </recommendedName>
</protein>
<evidence type="ECO:0000256" key="10">
    <source>
        <dbReference type="ARBA" id="ARBA00023224"/>
    </source>
</evidence>
<accession>A0A8T2N7N6</accession>
<comment type="caution">
    <text evidence="13">The sequence shown here is derived from an EMBL/GenBank/DDBJ whole genome shotgun (WGS) entry which is preliminary data.</text>
</comment>
<dbReference type="GO" id="GO:0045202">
    <property type="term" value="C:synapse"/>
    <property type="evidence" value="ECO:0007669"/>
    <property type="project" value="TreeGrafter"/>
</dbReference>
<evidence type="ECO:0000256" key="9">
    <source>
        <dbReference type="ARBA" id="ARBA00023180"/>
    </source>
</evidence>
<evidence type="ECO:0000256" key="1">
    <source>
        <dbReference type="ARBA" id="ARBA00004651"/>
    </source>
</evidence>
<keyword evidence="5 11" id="KW-0297">G-protein coupled receptor</keyword>
<dbReference type="Proteomes" id="UP000824540">
    <property type="component" value="Unassembled WGS sequence"/>
</dbReference>
<dbReference type="GO" id="GO:0030425">
    <property type="term" value="C:dendrite"/>
    <property type="evidence" value="ECO:0007669"/>
    <property type="project" value="TreeGrafter"/>
</dbReference>
<evidence type="ECO:0000256" key="6">
    <source>
        <dbReference type="ARBA" id="ARBA00023136"/>
    </source>
</evidence>
<dbReference type="InterPro" id="IPR000276">
    <property type="entry name" value="GPCR_Rhodpsn"/>
</dbReference>
<keyword evidence="2 11" id="KW-1003">Cell membrane</keyword>
<keyword evidence="6 11" id="KW-0472">Membrane</keyword>
<evidence type="ECO:0000313" key="13">
    <source>
        <dbReference type="EMBL" id="KAG9335946.1"/>
    </source>
</evidence>
<dbReference type="GO" id="GO:0001609">
    <property type="term" value="F:G protein-coupled adenosine receptor activity"/>
    <property type="evidence" value="ECO:0007669"/>
    <property type="project" value="UniProtKB-UniRule"/>
</dbReference>
<evidence type="ECO:0000256" key="5">
    <source>
        <dbReference type="ARBA" id="ARBA00023040"/>
    </source>
</evidence>
<dbReference type="PRINTS" id="PR00424">
    <property type="entry name" value="ADENOSINER"/>
</dbReference>
<evidence type="ECO:0000256" key="7">
    <source>
        <dbReference type="ARBA" id="ARBA00023157"/>
    </source>
</evidence>
<evidence type="ECO:0000313" key="14">
    <source>
        <dbReference type="Proteomes" id="UP000824540"/>
    </source>
</evidence>
<feature type="transmembrane region" description="Helical" evidence="11">
    <location>
        <begin position="83"/>
        <end position="107"/>
    </location>
</feature>
<dbReference type="InterPro" id="IPR001634">
    <property type="entry name" value="Adenosn_rcpt"/>
</dbReference>
<evidence type="ECO:0000256" key="4">
    <source>
        <dbReference type="ARBA" id="ARBA00022989"/>
    </source>
</evidence>
<keyword evidence="4 11" id="KW-1133">Transmembrane helix</keyword>
<sequence>MFFKKTPPTTPAAAASDEEAPSEELYKILATQRRSWVAVVLSWIVACALGLTPLLGWHKPKQATAKNQTHTVYKFIDVIDMSYMVYFNFFGCILVPLLAMLLLYVHLFQDIRRHLRENMAGGKENSTYYLKERKLAQSLALVLMLFAICWLPLHVMNSLLHIQNVDIPTIAFHAGILLSHANSAVNPIVYAFKIHKFKRAYLLIWRRYVLCRKEDTFETDRSADNFASSIPRTLAMVTE</sequence>
<evidence type="ECO:0000259" key="12">
    <source>
        <dbReference type="PROSITE" id="PS50262"/>
    </source>
</evidence>
<evidence type="ECO:0000256" key="11">
    <source>
        <dbReference type="RuleBase" id="RU201114"/>
    </source>
</evidence>
<dbReference type="PROSITE" id="PS50262">
    <property type="entry name" value="G_PROTEIN_RECEP_F1_2"/>
    <property type="match status" value="1"/>
</dbReference>
<keyword evidence="9 11" id="KW-0325">Glycoprotein</keyword>
<evidence type="ECO:0000256" key="2">
    <source>
        <dbReference type="ARBA" id="ARBA00022475"/>
    </source>
</evidence>
<feature type="transmembrane region" description="Helical" evidence="11">
    <location>
        <begin position="36"/>
        <end position="57"/>
    </location>
</feature>
<dbReference type="EMBL" id="JAFBMS010000105">
    <property type="protein sequence ID" value="KAG9335946.1"/>
    <property type="molecule type" value="Genomic_DNA"/>
</dbReference>
<dbReference type="GO" id="GO:0005886">
    <property type="term" value="C:plasma membrane"/>
    <property type="evidence" value="ECO:0007669"/>
    <property type="project" value="UniProtKB-SubCell"/>
</dbReference>
<comment type="similarity">
    <text evidence="11">Belongs to the G-protein coupled receptor 1 family.</text>
</comment>
<dbReference type="SUPFAM" id="SSF81321">
    <property type="entry name" value="Family A G protein-coupled receptor-like"/>
    <property type="match status" value="1"/>
</dbReference>
<feature type="domain" description="G-protein coupled receptors family 1 profile" evidence="12">
    <location>
        <begin position="1"/>
        <end position="190"/>
    </location>
</feature>
<dbReference type="OrthoDB" id="9445642at2759"/>
<name>A0A8T2N7N6_9TELE</name>
<keyword evidence="3 11" id="KW-0812">Transmembrane</keyword>
<dbReference type="Pfam" id="PF00001">
    <property type="entry name" value="7tm_1"/>
    <property type="match status" value="1"/>
</dbReference>
<keyword evidence="8 11" id="KW-0675">Receptor</keyword>
<keyword evidence="10 11" id="KW-0807">Transducer</keyword>
<keyword evidence="7 11" id="KW-1015">Disulfide bond</keyword>
<comment type="subcellular location">
    <subcellularLocation>
        <location evidence="1 11">Cell membrane</location>
        <topology evidence="1 11">Multi-pass membrane protein</topology>
    </subcellularLocation>
</comment>
<proteinExistence type="inferred from homology"/>
<dbReference type="InterPro" id="IPR017452">
    <property type="entry name" value="GPCR_Rhodpsn_7TM"/>
</dbReference>
<reference evidence="13" key="1">
    <citation type="thesis" date="2021" institute="BYU ScholarsArchive" country="Provo, UT, USA">
        <title>Applications of and Algorithms for Genome Assembly and Genomic Analyses with an Emphasis on Marine Teleosts.</title>
        <authorList>
            <person name="Pickett B.D."/>
        </authorList>
    </citation>
    <scope>NUCLEOTIDE SEQUENCE</scope>
    <source>
        <strain evidence="13">HI-2016</strain>
    </source>
</reference>
<dbReference type="PRINTS" id="PR00237">
    <property type="entry name" value="GPCRRHODOPSN"/>
</dbReference>
<evidence type="ECO:0000256" key="8">
    <source>
        <dbReference type="ARBA" id="ARBA00023170"/>
    </source>
</evidence>
<dbReference type="AlphaFoldDB" id="A0A8T2N7N6"/>
<dbReference type="Gene3D" id="1.20.1070.10">
    <property type="entry name" value="Rhodopsin 7-helix transmembrane proteins"/>
    <property type="match status" value="1"/>
</dbReference>
<dbReference type="PANTHER" id="PTHR24246:SF54">
    <property type="entry name" value="ADENOSINE RECEPTOR A1-RELATED"/>
    <property type="match status" value="1"/>
</dbReference>